<reference evidence="1" key="1">
    <citation type="submission" date="2020-05" db="EMBL/GenBank/DDBJ databases">
        <authorList>
            <person name="Chiriac C."/>
            <person name="Salcher M."/>
            <person name="Ghai R."/>
            <person name="Kavagutti S V."/>
        </authorList>
    </citation>
    <scope>NUCLEOTIDE SEQUENCE</scope>
</reference>
<evidence type="ECO:0000313" key="1">
    <source>
        <dbReference type="EMBL" id="CAB4867333.1"/>
    </source>
</evidence>
<organism evidence="1">
    <name type="scientific">freshwater metagenome</name>
    <dbReference type="NCBI Taxonomy" id="449393"/>
    <lineage>
        <taxon>unclassified sequences</taxon>
        <taxon>metagenomes</taxon>
        <taxon>ecological metagenomes</taxon>
    </lineage>
</organism>
<accession>A0A6J7DJB8</accession>
<proteinExistence type="predicted"/>
<name>A0A6J7DJB8_9ZZZZ</name>
<dbReference type="Pfam" id="PF05787">
    <property type="entry name" value="PhoX"/>
    <property type="match status" value="1"/>
</dbReference>
<dbReference type="EMBL" id="CAFBLS010000044">
    <property type="protein sequence ID" value="CAB4867333.1"/>
    <property type="molecule type" value="Genomic_DNA"/>
</dbReference>
<gene>
    <name evidence="1" type="ORF">UFOPK3402_00516</name>
</gene>
<dbReference type="InterPro" id="IPR008557">
    <property type="entry name" value="PhoX"/>
</dbReference>
<dbReference type="AlphaFoldDB" id="A0A6J7DJB8"/>
<protein>
    <submittedName>
        <fullName evidence="1">Unannotated protein</fullName>
    </submittedName>
</protein>
<sequence length="538" mass="56499">MRTRTPLIIGLASIAVCATALPAAAESGFSYMEPVASGVTLKVLATSGDVIGGVQWQGTPDGIGVLPDGKNLTILVNHEFSSTNKVANAIKHANGNSSASTISALHFDGATSSVTSARDLLQWVTWYDYATGTYGATPGAPAGAAKEDEFKTPLHTKSLNRFCSAHLAQPGDLAYEAPAGKGKAVAYGFSGPAYFTGEEGGDESRAFVTDMNGNLTQLPKLGLAAWENFLLAPATGIRTVIMGNEDGAATDSQLYMYVGEKTRSGHWTEMAGLTNGQQYVMAIDGAATDNAFRAARGKGNPANVTFAPIDTSVNGKSQNEQARALGTEMSRVEDGAFDPMNPNDYYFVTTESNKDAKATAANPATPKISRDGGALWRLRFTDVKNPLAGATITMLLDGSEAPLLNKPDNIDVDTAGNVLIQEDPGNNDHIARVVSYRISDGKVGTLAKFADKYFAPGAAQFITKDEESSGITDVTSFLRKGTSDKNSYYVLDAQVHASPASSRLDLAGNADAVAALESAIEGGQLYLMTVADWAAIYG</sequence>